<dbReference type="GO" id="GO:0097367">
    <property type="term" value="F:carbohydrate derivative binding"/>
    <property type="evidence" value="ECO:0007669"/>
    <property type="project" value="InterPro"/>
</dbReference>
<protein>
    <recommendedName>
        <fullName evidence="7">KpsF/GutQ family sugar-phosphate isomerase</fullName>
    </recommendedName>
</protein>
<proteinExistence type="predicted"/>
<dbReference type="InterPro" id="IPR000644">
    <property type="entry name" value="CBS_dom"/>
</dbReference>
<keyword evidence="1" id="KW-0129">CBS domain</keyword>
<evidence type="ECO:0000256" key="2">
    <source>
        <dbReference type="SAM" id="MobiDB-lite"/>
    </source>
</evidence>
<dbReference type="InterPro" id="IPR046342">
    <property type="entry name" value="CBS_dom_sf"/>
</dbReference>
<reference evidence="5 6" key="1">
    <citation type="journal article" date="2018" name="Nat. Biotechnol.">
        <title>A standardized bacterial taxonomy based on genome phylogeny substantially revises the tree of life.</title>
        <authorList>
            <person name="Parks D.H."/>
            <person name="Chuvochina M."/>
            <person name="Waite D.W."/>
            <person name="Rinke C."/>
            <person name="Skarshewski A."/>
            <person name="Chaumeil P.A."/>
            <person name="Hugenholtz P."/>
        </authorList>
    </citation>
    <scope>NUCLEOTIDE SEQUENCE [LARGE SCALE GENOMIC DNA]</scope>
    <source>
        <strain evidence="5">UBA8733</strain>
    </source>
</reference>
<organism evidence="5 6">
    <name type="scientific">Hyphomonas adhaerens</name>
    <dbReference type="NCBI Taxonomy" id="81029"/>
    <lineage>
        <taxon>Bacteria</taxon>
        <taxon>Pseudomonadati</taxon>
        <taxon>Pseudomonadota</taxon>
        <taxon>Alphaproteobacteria</taxon>
        <taxon>Hyphomonadales</taxon>
        <taxon>Hyphomonadaceae</taxon>
        <taxon>Hyphomonas</taxon>
    </lineage>
</organism>
<feature type="compositionally biased region" description="Polar residues" evidence="2">
    <location>
        <begin position="92"/>
        <end position="110"/>
    </location>
</feature>
<accession>A0A3B9GT73</accession>
<evidence type="ECO:0008006" key="7">
    <source>
        <dbReference type="Google" id="ProtNLM"/>
    </source>
</evidence>
<name>A0A3B9GT73_9PROT</name>
<dbReference type="PROSITE" id="PS51464">
    <property type="entry name" value="SIS"/>
    <property type="match status" value="1"/>
</dbReference>
<dbReference type="Gene3D" id="3.40.50.10490">
    <property type="entry name" value="Glucose-6-phosphate isomerase like protein, domain 1"/>
    <property type="match status" value="1"/>
</dbReference>
<dbReference type="AlphaFoldDB" id="A0A3B9GT73"/>
<dbReference type="Proteomes" id="UP000259610">
    <property type="component" value="Unassembled WGS sequence"/>
</dbReference>
<dbReference type="PROSITE" id="PS51371">
    <property type="entry name" value="CBS"/>
    <property type="match status" value="1"/>
</dbReference>
<feature type="domain" description="SIS" evidence="4">
    <location>
        <begin position="1"/>
        <end position="140"/>
    </location>
</feature>
<dbReference type="PANTHER" id="PTHR47476">
    <property type="match status" value="1"/>
</dbReference>
<dbReference type="InterPro" id="IPR046348">
    <property type="entry name" value="SIS_dom_sf"/>
</dbReference>
<sequence>MTSISKISAPVDALHGDIGNVASGDVLVMLSKSGETNELTTLLPYANAKGAFVIACTDNEKSTLAVKSDMHVYLPSDGEVTPFPDDDELGNNAHTEQSTHTETMQNNQKINAKGPPVTYTALQLLFGDTCAVYLMELKGLTQNQYALNHPAGRIGKRLVLKVSDVMKDWKELPLARPEMNGMEALVQMAGTSKGCGCLLVVDDSRKLLGTFSDADLRRALTKDGELVLKKTVSQLMNFEKEYPRTTTSSAMAFDAHLTMEHGNTVEYLPVVSEDGAKTLVGLVTMRGLAECGM</sequence>
<dbReference type="GO" id="GO:1901135">
    <property type="term" value="P:carbohydrate derivative metabolic process"/>
    <property type="evidence" value="ECO:0007669"/>
    <property type="project" value="InterPro"/>
</dbReference>
<gene>
    <name evidence="5" type="ORF">DCG58_00735</name>
</gene>
<evidence type="ECO:0000313" key="6">
    <source>
        <dbReference type="Proteomes" id="UP000259610"/>
    </source>
</evidence>
<dbReference type="InterPro" id="IPR001347">
    <property type="entry name" value="SIS_dom"/>
</dbReference>
<dbReference type="SUPFAM" id="SSF53697">
    <property type="entry name" value="SIS domain"/>
    <property type="match status" value="1"/>
</dbReference>
<dbReference type="Gene3D" id="3.10.580.10">
    <property type="entry name" value="CBS-domain"/>
    <property type="match status" value="1"/>
</dbReference>
<feature type="domain" description="CBS" evidence="3">
    <location>
        <begin position="166"/>
        <end position="226"/>
    </location>
</feature>
<dbReference type="Pfam" id="PF01380">
    <property type="entry name" value="SIS"/>
    <property type="match status" value="1"/>
</dbReference>
<evidence type="ECO:0000256" key="1">
    <source>
        <dbReference type="PROSITE-ProRule" id="PRU00703"/>
    </source>
</evidence>
<comment type="caution">
    <text evidence="5">The sequence shown here is derived from an EMBL/GenBank/DDBJ whole genome shotgun (WGS) entry which is preliminary data.</text>
</comment>
<evidence type="ECO:0000259" key="3">
    <source>
        <dbReference type="PROSITE" id="PS51371"/>
    </source>
</evidence>
<evidence type="ECO:0000313" key="5">
    <source>
        <dbReference type="EMBL" id="HAE25660.1"/>
    </source>
</evidence>
<dbReference type="EMBL" id="DMAN01000016">
    <property type="protein sequence ID" value="HAE25660.1"/>
    <property type="molecule type" value="Genomic_DNA"/>
</dbReference>
<dbReference type="PANTHER" id="PTHR47476:SF2">
    <property type="entry name" value="ARABINOSE 5-PHOSPHATE ISOMERASE-RELATED"/>
    <property type="match status" value="1"/>
</dbReference>
<feature type="region of interest" description="Disordered" evidence="2">
    <location>
        <begin position="84"/>
        <end position="111"/>
    </location>
</feature>
<evidence type="ECO:0000259" key="4">
    <source>
        <dbReference type="PROSITE" id="PS51464"/>
    </source>
</evidence>
<dbReference type="Pfam" id="PF00571">
    <property type="entry name" value="CBS"/>
    <property type="match status" value="2"/>
</dbReference>